<dbReference type="KEGG" id="psyt:DSAG12_00074"/>
<dbReference type="SUPFAM" id="SSF63829">
    <property type="entry name" value="Calcium-dependent phosphotriesterase"/>
    <property type="match status" value="1"/>
</dbReference>
<dbReference type="EMBL" id="CP042905">
    <property type="protein sequence ID" value="QEE14263.1"/>
    <property type="molecule type" value="Genomic_DNA"/>
</dbReference>
<protein>
    <submittedName>
        <fullName evidence="2">Uncharacterized protein</fullName>
    </submittedName>
</protein>
<dbReference type="GeneID" id="41328080"/>
<feature type="transmembrane region" description="Helical" evidence="1">
    <location>
        <begin position="523"/>
        <end position="543"/>
    </location>
</feature>
<reference evidence="2 3" key="1">
    <citation type="journal article" date="2020" name="Nature">
        <title>Isolation of an archaeon at the prokaryote-eukaryote interface.</title>
        <authorList>
            <person name="Imachi H."/>
            <person name="Nobu M.K."/>
            <person name="Nakahara N."/>
            <person name="Morono Y."/>
            <person name="Ogawara M."/>
            <person name="Takaki Y."/>
            <person name="Takano Y."/>
            <person name="Uematsu K."/>
            <person name="Ikuta T."/>
            <person name="Ito M."/>
            <person name="Matsui Y."/>
            <person name="Miyazaki M."/>
            <person name="Murata K."/>
            <person name="Saito Y."/>
            <person name="Sakai S."/>
            <person name="Song C."/>
            <person name="Tasumi E."/>
            <person name="Yamanaka Y."/>
            <person name="Yamaguchi T."/>
            <person name="Kamagata Y."/>
            <person name="Tamaki H."/>
            <person name="Takai K."/>
        </authorList>
    </citation>
    <scope>NUCLEOTIDE SEQUENCE [LARGE SCALE GENOMIC DNA]</scope>
    <source>
        <strain evidence="2 3">MK-D1</strain>
    </source>
</reference>
<evidence type="ECO:0000256" key="1">
    <source>
        <dbReference type="SAM" id="Phobius"/>
    </source>
</evidence>
<keyword evidence="1" id="KW-1133">Transmembrane helix</keyword>
<name>A0A5B9D5L5_9ARCH</name>
<dbReference type="AlphaFoldDB" id="A0A5B9D5L5"/>
<gene>
    <name evidence="2" type="ORF">DSAG12_00074</name>
</gene>
<evidence type="ECO:0000313" key="3">
    <source>
        <dbReference type="Proteomes" id="UP000321408"/>
    </source>
</evidence>
<keyword evidence="3" id="KW-1185">Reference proteome</keyword>
<sequence>MKHTKQRIFLLGIFVFLIGSNLAINQVNGYGYPTETLIVGPKTAIVPYWEYLDDFTLEGDMAIGPTGTVSIVYSGTWEEGHNVYYIDNATGSWSEPELLIDPTYVNFQANDIYVDNEGDVHIYSHGATFVNYITNKTADGSWYQKGVGGSQLSFGITGNPSGSMIYMISYDDDGLVYTNLTLAEFADEEDSESVNYTRHIISYEESHPLHYVFFPKMAVDSTGLAHIVFQVNNSIYYVTISPSGIESSPRCIAEKSPIYGSKCESPNIKIDSTDTIHFIYNQIYQLENGSWDEENSGLYYDVINATTDGSDAYKIGPVSNYPEMALDANDNVLVFSVVTENEIQQIVYTTNRSGGWVSETLTDFSYSVYTQGEGNHEICVNPVTDDVLLLTSYRGRMEILQTINGEWGHEVEYTLALSAFNTTYPDNVIVSMEMKNLGPDTYNFEIESGIKSDGGPEYVNNGGQNQTIGNLAADASVNKSWEMHYPGAYEGQIHVGLLIDPTLDDRCYFGAYYDVLIEVSLNIPGPSLSLILLCVGIGIIFVFKRKR</sequence>
<evidence type="ECO:0000313" key="2">
    <source>
        <dbReference type="EMBL" id="QEE14263.1"/>
    </source>
</evidence>
<accession>A0A5B9D5L5</accession>
<organism evidence="2 3">
    <name type="scientific">Promethearchaeum syntrophicum</name>
    <dbReference type="NCBI Taxonomy" id="2594042"/>
    <lineage>
        <taxon>Archaea</taxon>
        <taxon>Promethearchaeati</taxon>
        <taxon>Promethearchaeota</taxon>
        <taxon>Promethearchaeia</taxon>
        <taxon>Promethearchaeales</taxon>
        <taxon>Promethearchaeaceae</taxon>
        <taxon>Promethearchaeum</taxon>
    </lineage>
</organism>
<keyword evidence="1" id="KW-0812">Transmembrane</keyword>
<dbReference type="Proteomes" id="UP000321408">
    <property type="component" value="Chromosome"/>
</dbReference>
<dbReference type="RefSeq" id="WP_147661225.1">
    <property type="nucleotide sequence ID" value="NZ_CP042905.2"/>
</dbReference>
<proteinExistence type="predicted"/>
<keyword evidence="1" id="KW-0472">Membrane</keyword>
<reference evidence="2 3" key="2">
    <citation type="journal article" date="2024" name="Int. J. Syst. Evol. Microbiol.">
        <title>Promethearchaeum syntrophicum gen. nov., sp. nov., an anaerobic, obligately syntrophic archaeon, the first isolate of the lineage 'Asgard' archaea, and proposal of the new archaeal phylum Promethearchaeota phyl. nov. and kingdom Promethearchaeati regn. nov.</title>
        <authorList>
            <person name="Imachi H."/>
            <person name="Nobu M.K."/>
            <person name="Kato S."/>
            <person name="Takaki Y."/>
            <person name="Miyazaki M."/>
            <person name="Miyata M."/>
            <person name="Ogawara M."/>
            <person name="Saito Y."/>
            <person name="Sakai S."/>
            <person name="Tahara Y.O."/>
            <person name="Takano Y."/>
            <person name="Tasumi E."/>
            <person name="Uematsu K."/>
            <person name="Yoshimura T."/>
            <person name="Itoh T."/>
            <person name="Ohkuma M."/>
            <person name="Takai K."/>
        </authorList>
    </citation>
    <scope>NUCLEOTIDE SEQUENCE [LARGE SCALE GENOMIC DNA]</scope>
    <source>
        <strain evidence="2 3">MK-D1</strain>
    </source>
</reference>